<keyword evidence="5" id="KW-0046">Antibiotic resistance</keyword>
<dbReference type="GO" id="GO:0046677">
    <property type="term" value="P:response to antibiotic"/>
    <property type="evidence" value="ECO:0007669"/>
    <property type="project" value="UniProtKB-KW"/>
</dbReference>
<dbReference type="InterPro" id="IPR047817">
    <property type="entry name" value="ABC2_TM_bact-type"/>
</dbReference>
<dbReference type="Pfam" id="PF01061">
    <property type="entry name" value="ABC2_membrane"/>
    <property type="match status" value="1"/>
</dbReference>
<proteinExistence type="inferred from homology"/>
<dbReference type="InterPro" id="IPR013525">
    <property type="entry name" value="ABC2_TM"/>
</dbReference>
<evidence type="ECO:0000259" key="7">
    <source>
        <dbReference type="PROSITE" id="PS51012"/>
    </source>
</evidence>
<dbReference type="GO" id="GO:0140359">
    <property type="term" value="F:ABC-type transporter activity"/>
    <property type="evidence" value="ECO:0007669"/>
    <property type="project" value="InterPro"/>
</dbReference>
<dbReference type="InterPro" id="IPR051784">
    <property type="entry name" value="Nod_factor_ABC_transporter"/>
</dbReference>
<sequence>MRDIWLVFIRTMRPTLHNPSVIVFGIVQPLLWLVLFGPLLESSGSWQWFVPGLVIQMGLFGTAYAGFGLIPEIRSGALERLRVTPVSRAALLLGRVLRDVVVLVAQCALLMGLSTIFGFRASVADVVLALVYAAVMGVALGSVSYTLALKLKQEYAFAPVLASTVMPLMLLSGVLQPMDRGPHWLYVVSRINPFSHVADAVRAVVNGDFASSSVIVGGVIVVVLAGLCVLWGTNSFRRVNA</sequence>
<evidence type="ECO:0000256" key="2">
    <source>
        <dbReference type="ARBA" id="ARBA00022692"/>
    </source>
</evidence>
<organism evidence="8 9">
    <name type="scientific">Actinocrispum wychmicini</name>
    <dbReference type="NCBI Taxonomy" id="1213861"/>
    <lineage>
        <taxon>Bacteria</taxon>
        <taxon>Bacillati</taxon>
        <taxon>Actinomycetota</taxon>
        <taxon>Actinomycetes</taxon>
        <taxon>Pseudonocardiales</taxon>
        <taxon>Pseudonocardiaceae</taxon>
        <taxon>Actinocrispum</taxon>
    </lineage>
</organism>
<feature type="transmembrane region" description="Helical" evidence="6">
    <location>
        <begin position="209"/>
        <end position="232"/>
    </location>
</feature>
<evidence type="ECO:0000256" key="5">
    <source>
        <dbReference type="ARBA" id="ARBA00023251"/>
    </source>
</evidence>
<comment type="similarity">
    <text evidence="6">Belongs to the ABC-2 integral membrane protein family.</text>
</comment>
<evidence type="ECO:0000256" key="3">
    <source>
        <dbReference type="ARBA" id="ARBA00022989"/>
    </source>
</evidence>
<dbReference type="AlphaFoldDB" id="A0A4R2JF89"/>
<comment type="subcellular location">
    <subcellularLocation>
        <location evidence="6">Cell membrane</location>
        <topology evidence="6">Multi-pass membrane protein</topology>
    </subcellularLocation>
    <subcellularLocation>
        <location evidence="1">Membrane</location>
        <topology evidence="1">Multi-pass membrane protein</topology>
    </subcellularLocation>
</comment>
<feature type="transmembrane region" description="Helical" evidence="6">
    <location>
        <begin position="155"/>
        <end position="175"/>
    </location>
</feature>
<feature type="transmembrane region" description="Helical" evidence="6">
    <location>
        <begin position="100"/>
        <end position="120"/>
    </location>
</feature>
<feature type="transmembrane region" description="Helical" evidence="6">
    <location>
        <begin position="46"/>
        <end position="70"/>
    </location>
</feature>
<keyword evidence="2 6" id="KW-0812">Transmembrane</keyword>
<dbReference type="PANTHER" id="PTHR43229:SF2">
    <property type="entry name" value="NODULATION PROTEIN J"/>
    <property type="match status" value="1"/>
</dbReference>
<dbReference type="PANTHER" id="PTHR43229">
    <property type="entry name" value="NODULATION PROTEIN J"/>
    <property type="match status" value="1"/>
</dbReference>
<dbReference type="Proteomes" id="UP000295680">
    <property type="component" value="Unassembled WGS sequence"/>
</dbReference>
<protein>
    <recommendedName>
        <fullName evidence="6">Transport permease protein</fullName>
    </recommendedName>
</protein>
<dbReference type="EMBL" id="SLWS01000005">
    <property type="protein sequence ID" value="TCO58401.1"/>
    <property type="molecule type" value="Genomic_DNA"/>
</dbReference>
<feature type="transmembrane region" description="Helical" evidence="6">
    <location>
        <begin position="126"/>
        <end position="148"/>
    </location>
</feature>
<dbReference type="RefSeq" id="WP_243727038.1">
    <property type="nucleotide sequence ID" value="NZ_SLWS01000005.1"/>
</dbReference>
<evidence type="ECO:0000313" key="8">
    <source>
        <dbReference type="EMBL" id="TCO58401.1"/>
    </source>
</evidence>
<dbReference type="PIRSF" id="PIRSF006648">
    <property type="entry name" value="DrrB"/>
    <property type="match status" value="1"/>
</dbReference>
<dbReference type="PROSITE" id="PS51012">
    <property type="entry name" value="ABC_TM2"/>
    <property type="match status" value="1"/>
</dbReference>
<name>A0A4R2JF89_9PSEU</name>
<dbReference type="GO" id="GO:0043190">
    <property type="term" value="C:ATP-binding cassette (ABC) transporter complex"/>
    <property type="evidence" value="ECO:0007669"/>
    <property type="project" value="InterPro"/>
</dbReference>
<keyword evidence="6" id="KW-0813">Transport</keyword>
<keyword evidence="3 6" id="KW-1133">Transmembrane helix</keyword>
<feature type="domain" description="ABC transmembrane type-2" evidence="7">
    <location>
        <begin position="16"/>
        <end position="239"/>
    </location>
</feature>
<dbReference type="InterPro" id="IPR000412">
    <property type="entry name" value="ABC_2_transport"/>
</dbReference>
<evidence type="ECO:0000256" key="6">
    <source>
        <dbReference type="RuleBase" id="RU361157"/>
    </source>
</evidence>
<comment type="caution">
    <text evidence="8">The sequence shown here is derived from an EMBL/GenBank/DDBJ whole genome shotgun (WGS) entry which is preliminary data.</text>
</comment>
<reference evidence="8 9" key="1">
    <citation type="submission" date="2019-03" db="EMBL/GenBank/DDBJ databases">
        <title>Genomic Encyclopedia of Type Strains, Phase IV (KMG-IV): sequencing the most valuable type-strain genomes for metagenomic binning, comparative biology and taxonomic classification.</title>
        <authorList>
            <person name="Goeker M."/>
        </authorList>
    </citation>
    <scope>NUCLEOTIDE SEQUENCE [LARGE SCALE GENOMIC DNA]</scope>
    <source>
        <strain evidence="8 9">DSM 45934</strain>
    </source>
</reference>
<accession>A0A4R2JF89</accession>
<evidence type="ECO:0000313" key="9">
    <source>
        <dbReference type="Proteomes" id="UP000295680"/>
    </source>
</evidence>
<gene>
    <name evidence="8" type="ORF">EV192_105469</name>
</gene>
<evidence type="ECO:0000256" key="4">
    <source>
        <dbReference type="ARBA" id="ARBA00023136"/>
    </source>
</evidence>
<keyword evidence="6" id="KW-1003">Cell membrane</keyword>
<evidence type="ECO:0000256" key="1">
    <source>
        <dbReference type="ARBA" id="ARBA00004141"/>
    </source>
</evidence>
<feature type="transmembrane region" description="Helical" evidence="6">
    <location>
        <begin position="21"/>
        <end position="40"/>
    </location>
</feature>
<keyword evidence="9" id="KW-1185">Reference proteome</keyword>
<keyword evidence="4 6" id="KW-0472">Membrane</keyword>